<evidence type="ECO:0000313" key="2">
    <source>
        <dbReference type="EMBL" id="CAD8161649.1"/>
    </source>
</evidence>
<accession>A0A8S1UD26</accession>
<evidence type="ECO:0000256" key="1">
    <source>
        <dbReference type="SAM" id="MobiDB-lite"/>
    </source>
</evidence>
<reference evidence="2" key="1">
    <citation type="submission" date="2021-01" db="EMBL/GenBank/DDBJ databases">
        <authorList>
            <consortium name="Genoscope - CEA"/>
            <person name="William W."/>
        </authorList>
    </citation>
    <scope>NUCLEOTIDE SEQUENCE</scope>
</reference>
<dbReference type="Proteomes" id="UP000689195">
    <property type="component" value="Unassembled WGS sequence"/>
</dbReference>
<dbReference type="EMBL" id="CAJJDO010000036">
    <property type="protein sequence ID" value="CAD8161649.1"/>
    <property type="molecule type" value="Genomic_DNA"/>
</dbReference>
<organism evidence="2 3">
    <name type="scientific">Paramecium pentaurelia</name>
    <dbReference type="NCBI Taxonomy" id="43138"/>
    <lineage>
        <taxon>Eukaryota</taxon>
        <taxon>Sar</taxon>
        <taxon>Alveolata</taxon>
        <taxon>Ciliophora</taxon>
        <taxon>Intramacronucleata</taxon>
        <taxon>Oligohymenophorea</taxon>
        <taxon>Peniculida</taxon>
        <taxon>Parameciidae</taxon>
        <taxon>Paramecium</taxon>
    </lineage>
</organism>
<sequence>MNKITIKDESEQTANFFYPPDQLGNKQKFVHSRRILKPKNTVSNPSTQLTISKRSSDHSGLHTPPQISELRKRSEILRDCEIKKINNYRILSSNINQRQSYPQQISFRNEFLFVNEQKINQFTQSPQSKINNKLPEIFNHRNSCQGFKQNYRIQSSQSKRDTINNFNIENPKQQYVQEFIQQLELKQTIQKQKQTKLTSQQPISFLQAKQQMKMINRIFSGKRDS</sequence>
<dbReference type="AlphaFoldDB" id="A0A8S1UD26"/>
<feature type="region of interest" description="Disordered" evidence="1">
    <location>
        <begin position="39"/>
        <end position="65"/>
    </location>
</feature>
<proteinExistence type="predicted"/>
<evidence type="ECO:0000313" key="3">
    <source>
        <dbReference type="Proteomes" id="UP000689195"/>
    </source>
</evidence>
<protein>
    <submittedName>
        <fullName evidence="2">Uncharacterized protein</fullName>
    </submittedName>
</protein>
<gene>
    <name evidence="2" type="ORF">PPENT_87.1.T0360292</name>
</gene>
<feature type="compositionally biased region" description="Polar residues" evidence="1">
    <location>
        <begin position="40"/>
        <end position="53"/>
    </location>
</feature>
<dbReference type="OrthoDB" id="10304475at2759"/>
<keyword evidence="3" id="KW-1185">Reference proteome</keyword>
<comment type="caution">
    <text evidence="2">The sequence shown here is derived from an EMBL/GenBank/DDBJ whole genome shotgun (WGS) entry which is preliminary data.</text>
</comment>
<name>A0A8S1UD26_9CILI</name>